<name>W9H6G8_9PROT</name>
<comment type="caution">
    <text evidence="1">The sequence shown here is derived from an EMBL/GenBank/DDBJ whole genome shotgun (WGS) entry which is preliminary data.</text>
</comment>
<keyword evidence="2" id="KW-1185">Reference proteome</keyword>
<evidence type="ECO:0000313" key="2">
    <source>
        <dbReference type="Proteomes" id="UP000019486"/>
    </source>
</evidence>
<reference evidence="1 2" key="1">
    <citation type="submission" date="2013-08" db="EMBL/GenBank/DDBJ databases">
        <title>The genome sequence of Skermanella stibiiresistens.</title>
        <authorList>
            <person name="Zhu W."/>
            <person name="Wang G."/>
        </authorList>
    </citation>
    <scope>NUCLEOTIDE SEQUENCE [LARGE SCALE GENOMIC DNA]</scope>
    <source>
        <strain evidence="1 2">SB22</strain>
    </source>
</reference>
<dbReference type="Proteomes" id="UP000019486">
    <property type="component" value="Unassembled WGS sequence"/>
</dbReference>
<dbReference type="AlphaFoldDB" id="W9H6G8"/>
<organism evidence="1 2">
    <name type="scientific">Skermanella stibiiresistens SB22</name>
    <dbReference type="NCBI Taxonomy" id="1385369"/>
    <lineage>
        <taxon>Bacteria</taxon>
        <taxon>Pseudomonadati</taxon>
        <taxon>Pseudomonadota</taxon>
        <taxon>Alphaproteobacteria</taxon>
        <taxon>Rhodospirillales</taxon>
        <taxon>Azospirillaceae</taxon>
        <taxon>Skermanella</taxon>
    </lineage>
</organism>
<sequence>MDGWETMRWHLRGHILGRAGTWPGTSVNLYATGIPPVSERVEPCLDAVRTRAIPPRVMPMEVVLVGTGEILRISRRCR</sequence>
<protein>
    <submittedName>
        <fullName evidence="1">Uncharacterized protein</fullName>
    </submittedName>
</protein>
<accession>W9H6G8</accession>
<evidence type="ECO:0000313" key="1">
    <source>
        <dbReference type="EMBL" id="EWY41830.1"/>
    </source>
</evidence>
<gene>
    <name evidence="1" type="ORF">N825_23825</name>
</gene>
<dbReference type="STRING" id="1385369.N825_23825"/>
<proteinExistence type="predicted"/>
<dbReference type="EMBL" id="AVFL01000003">
    <property type="protein sequence ID" value="EWY41830.1"/>
    <property type="molecule type" value="Genomic_DNA"/>
</dbReference>